<sequence length="974" mass="107545">MATAMLRIERYGGATPRDHGEEPEVVKAFAKREAAWRAGDSYPYHPRLLFAAHLARASGFEVLSYEQLNLLYENQINDRALDAMAQGDGKPAEWIARYLSGWALPGCGWQDLEPARRAQALLGLFETLRVAAHHESAISPFARSIEASGVLTPNRIAGADFAARSAAAIEYANERLLLAYGPPPSFDRRQAAIGILREAGLSEAALSDARHYTIAGDNPNIVKSAFGDAVDEFLDRADWVGLTGALMTLPGGKRLEPRDELQREERAFNERLPTQPWVVAAAKERLRAQSMPVSPDTVQRVAGEIAGNLAVETESHRAWVRGLETWVNTVPVVGPIYNIEEGIRHGDAARAAFGLLFLGADMFDVATGGGGGGSRATHPVVPKLRRVAGRVDASQFNVAGHHEMLEMSADPVHVARPDANVPEELRELARQARENRGIRWRNYDIVHLDVEDRIVPVARDGETYFEVDWHTRLRVPDAPGIELDRLTGKGHAQEVHPRLDEPAARARWAQARMTVQGVKTLLERADDMALREFDLCFSDSFDLRAPAANTSRFDARAFYRGLYRTSGTFRRLFNRHVLLDSRASNATANAWKKWEFAIGEAGPLGSPRKAYTDFEHKRIYMPKDADIEAMPYMSAGGSRTMTREQTYLHEMIHALTGGRDPERAIALLNRGPVVYLTDKILSEAGYAIPEQIMYRRSDAGGDTPVDQTVEYNAREAARSSSRENAYLDALVDAKRGAVTAGTLVEGEPLASRLTVVGAKAALDAIEGAKDELFLPWSDFKTKFDRNFGFYVQDRTMTNGLAADALVITDFYGRLYRRSATFRRMFDKMPATEAASADPWKFVLEGDIDFQSLSPGGRAQNVAQSTKRIYVLDDGLQYLAPSGLREVELERKLAYQMVCAVTGLGKVTAPYALGNRGPAVYLTDRILKEAGFNYPRQLVSALTGPGDVAAQAQLLARQTSAMRSASVEDRYLQLA</sequence>
<dbReference type="EMBL" id="PNYA01000008">
    <property type="protein sequence ID" value="PMS20443.1"/>
    <property type="molecule type" value="Genomic_DNA"/>
</dbReference>
<accession>A0A2N7VTG5</accession>
<dbReference type="AlphaFoldDB" id="A0A2N7VTG5"/>
<keyword evidence="2" id="KW-1185">Reference proteome</keyword>
<organism evidence="1 2">
    <name type="scientific">Trinickia dabaoshanensis</name>
    <dbReference type="NCBI Taxonomy" id="564714"/>
    <lineage>
        <taxon>Bacteria</taxon>
        <taxon>Pseudomonadati</taxon>
        <taxon>Pseudomonadota</taxon>
        <taxon>Betaproteobacteria</taxon>
        <taxon>Burkholderiales</taxon>
        <taxon>Burkholderiaceae</taxon>
        <taxon>Trinickia</taxon>
    </lineage>
</organism>
<evidence type="ECO:0000313" key="1">
    <source>
        <dbReference type="EMBL" id="PMS20443.1"/>
    </source>
</evidence>
<dbReference type="Proteomes" id="UP000235616">
    <property type="component" value="Unassembled WGS sequence"/>
</dbReference>
<proteinExistence type="predicted"/>
<comment type="caution">
    <text evidence="1">The sequence shown here is derived from an EMBL/GenBank/DDBJ whole genome shotgun (WGS) entry which is preliminary data.</text>
</comment>
<name>A0A2N7VTG5_9BURK</name>
<evidence type="ECO:0000313" key="2">
    <source>
        <dbReference type="Proteomes" id="UP000235616"/>
    </source>
</evidence>
<reference evidence="1 2" key="1">
    <citation type="submission" date="2018-01" db="EMBL/GenBank/DDBJ databases">
        <title>Whole genome analyses suggest that Burkholderia sensu lato contains two further novel genera in the rhizoxinica-symbiotica group Mycetohabitans gen. nov., and Trinickia gen. nov.: implications for the evolution of diazotrophy and nodulation in the Burkholderiaceae.</title>
        <authorList>
            <person name="Estrada-de los Santos P."/>
            <person name="Palmer M."/>
            <person name="Chavez-Ramirez B."/>
            <person name="Beukes C."/>
            <person name="Steenkamp E.T."/>
            <person name="Hirsch A.M."/>
            <person name="Manyaka P."/>
            <person name="Maluk M."/>
            <person name="Lafos M."/>
            <person name="Crook M."/>
            <person name="Gross E."/>
            <person name="Simon M.F."/>
            <person name="Bueno dos Reis Junior F."/>
            <person name="Poole P.S."/>
            <person name="Venter S.N."/>
            <person name="James E.K."/>
        </authorList>
    </citation>
    <scope>NUCLEOTIDE SEQUENCE [LARGE SCALE GENOMIC DNA]</scope>
    <source>
        <strain evidence="1 2">GIMN1.004</strain>
    </source>
</reference>
<protein>
    <submittedName>
        <fullName evidence="1">Uncharacterized protein</fullName>
    </submittedName>
</protein>
<dbReference type="Pfam" id="PF07108">
    <property type="entry name" value="PipA"/>
    <property type="match status" value="1"/>
</dbReference>
<gene>
    <name evidence="1" type="ORF">C0Z18_10920</name>
</gene>
<dbReference type="InterPro" id="IPR010777">
    <property type="entry name" value="PipA"/>
</dbReference>